<dbReference type="Pfam" id="PF00380">
    <property type="entry name" value="Ribosomal_S9"/>
    <property type="match status" value="1"/>
</dbReference>
<dbReference type="InterPro" id="IPR020574">
    <property type="entry name" value="Ribosomal_uS9_CS"/>
</dbReference>
<dbReference type="Gene3D" id="3.30.230.10">
    <property type="match status" value="1"/>
</dbReference>
<dbReference type="STRING" id="1802114.A2719_01205"/>
<dbReference type="PROSITE" id="PS00360">
    <property type="entry name" value="RIBOSOMAL_S9"/>
    <property type="match status" value="1"/>
</dbReference>
<gene>
    <name evidence="5" type="primary">rpsI</name>
    <name evidence="8" type="ORF">A2719_01205</name>
</gene>
<feature type="compositionally biased region" description="Basic residues" evidence="7">
    <location>
        <begin position="120"/>
        <end position="139"/>
    </location>
</feature>
<dbReference type="InterPro" id="IPR014721">
    <property type="entry name" value="Ribsml_uS5_D2-typ_fold_subgr"/>
</dbReference>
<evidence type="ECO:0000256" key="3">
    <source>
        <dbReference type="ARBA" id="ARBA00023274"/>
    </source>
</evidence>
<feature type="compositionally biased region" description="Basic and acidic residues" evidence="7">
    <location>
        <begin position="107"/>
        <end position="119"/>
    </location>
</feature>
<feature type="region of interest" description="Disordered" evidence="7">
    <location>
        <begin position="107"/>
        <end position="139"/>
    </location>
</feature>
<evidence type="ECO:0000313" key="9">
    <source>
        <dbReference type="Proteomes" id="UP000177480"/>
    </source>
</evidence>
<dbReference type="GO" id="GO:0003723">
    <property type="term" value="F:RNA binding"/>
    <property type="evidence" value="ECO:0007669"/>
    <property type="project" value="TreeGrafter"/>
</dbReference>
<evidence type="ECO:0000256" key="1">
    <source>
        <dbReference type="ARBA" id="ARBA00005251"/>
    </source>
</evidence>
<evidence type="ECO:0000256" key="7">
    <source>
        <dbReference type="SAM" id="MobiDB-lite"/>
    </source>
</evidence>
<dbReference type="PANTHER" id="PTHR21569">
    <property type="entry name" value="RIBOSOMAL PROTEIN S9"/>
    <property type="match status" value="1"/>
</dbReference>
<dbReference type="HAMAP" id="MF_00532_B">
    <property type="entry name" value="Ribosomal_uS9_B"/>
    <property type="match status" value="1"/>
</dbReference>
<dbReference type="NCBIfam" id="NF001099">
    <property type="entry name" value="PRK00132.1"/>
    <property type="match status" value="1"/>
</dbReference>
<accession>A0A1G2G0W3</accession>
<dbReference type="GO" id="GO:0006412">
    <property type="term" value="P:translation"/>
    <property type="evidence" value="ECO:0007669"/>
    <property type="project" value="UniProtKB-UniRule"/>
</dbReference>
<proteinExistence type="inferred from homology"/>
<evidence type="ECO:0000256" key="6">
    <source>
        <dbReference type="RuleBase" id="RU003815"/>
    </source>
</evidence>
<protein>
    <recommendedName>
        <fullName evidence="4 5">Small ribosomal subunit protein uS9</fullName>
    </recommendedName>
</protein>
<dbReference type="InterPro" id="IPR023035">
    <property type="entry name" value="Ribosomal_uS9_bac/plastid"/>
</dbReference>
<keyword evidence="3 5" id="KW-0687">Ribonucleoprotein</keyword>
<dbReference type="FunFam" id="3.30.230.10:FF:000001">
    <property type="entry name" value="30S ribosomal protein S9"/>
    <property type="match status" value="1"/>
</dbReference>
<dbReference type="GO" id="GO:0003735">
    <property type="term" value="F:structural constituent of ribosome"/>
    <property type="evidence" value="ECO:0007669"/>
    <property type="project" value="InterPro"/>
</dbReference>
<dbReference type="EMBL" id="MHNK01000011">
    <property type="protein sequence ID" value="OGZ43737.1"/>
    <property type="molecule type" value="Genomic_DNA"/>
</dbReference>
<reference evidence="8 9" key="1">
    <citation type="journal article" date="2016" name="Nat. Commun.">
        <title>Thousands of microbial genomes shed light on interconnected biogeochemical processes in an aquifer system.</title>
        <authorList>
            <person name="Anantharaman K."/>
            <person name="Brown C.T."/>
            <person name="Hug L.A."/>
            <person name="Sharon I."/>
            <person name="Castelle C.J."/>
            <person name="Probst A.J."/>
            <person name="Thomas B.C."/>
            <person name="Singh A."/>
            <person name="Wilkins M.J."/>
            <person name="Karaoz U."/>
            <person name="Brodie E.L."/>
            <person name="Williams K.H."/>
            <person name="Hubbard S.S."/>
            <person name="Banfield J.F."/>
        </authorList>
    </citation>
    <scope>NUCLEOTIDE SEQUENCE [LARGE SCALE GENOMIC DNA]</scope>
</reference>
<evidence type="ECO:0000313" key="8">
    <source>
        <dbReference type="EMBL" id="OGZ43737.1"/>
    </source>
</evidence>
<comment type="similarity">
    <text evidence="1 5 6">Belongs to the universal ribosomal protein uS9 family.</text>
</comment>
<dbReference type="Proteomes" id="UP000177480">
    <property type="component" value="Unassembled WGS sequence"/>
</dbReference>
<dbReference type="InterPro" id="IPR000754">
    <property type="entry name" value="Ribosomal_uS9"/>
</dbReference>
<keyword evidence="2 5" id="KW-0689">Ribosomal protein</keyword>
<name>A0A1G2G0W3_9BACT</name>
<evidence type="ECO:0000256" key="2">
    <source>
        <dbReference type="ARBA" id="ARBA00022980"/>
    </source>
</evidence>
<dbReference type="AlphaFoldDB" id="A0A1G2G0W3"/>
<sequence length="139" mass="15812">MAIQKKTKTVAESYSEGIGRRKTAIARVRIFEKGTGITINNKDYRAYFGRESLARIVKEALETAHKDQDKKVSVHVSGGGIQAQAEAVRHGIARALVMANPEIRKELRSKNLLTRDPRMKERRKFGLKKARRAPQWSKR</sequence>
<dbReference type="PANTHER" id="PTHR21569:SF1">
    <property type="entry name" value="SMALL RIBOSOMAL SUBUNIT PROTEIN US9M"/>
    <property type="match status" value="1"/>
</dbReference>
<dbReference type="InterPro" id="IPR020568">
    <property type="entry name" value="Ribosomal_Su5_D2-typ_SF"/>
</dbReference>
<evidence type="ECO:0000256" key="5">
    <source>
        <dbReference type="HAMAP-Rule" id="MF_00532"/>
    </source>
</evidence>
<evidence type="ECO:0000256" key="4">
    <source>
        <dbReference type="ARBA" id="ARBA00035259"/>
    </source>
</evidence>
<dbReference type="SUPFAM" id="SSF54211">
    <property type="entry name" value="Ribosomal protein S5 domain 2-like"/>
    <property type="match status" value="1"/>
</dbReference>
<organism evidence="8 9">
    <name type="scientific">Candidatus Ryanbacteria bacterium RIFCSPHIGHO2_01_FULL_45_22</name>
    <dbReference type="NCBI Taxonomy" id="1802114"/>
    <lineage>
        <taxon>Bacteria</taxon>
        <taxon>Candidatus Ryaniibacteriota</taxon>
    </lineage>
</organism>
<comment type="caution">
    <text evidence="8">The sequence shown here is derived from an EMBL/GenBank/DDBJ whole genome shotgun (WGS) entry which is preliminary data.</text>
</comment>
<dbReference type="GO" id="GO:0022627">
    <property type="term" value="C:cytosolic small ribosomal subunit"/>
    <property type="evidence" value="ECO:0007669"/>
    <property type="project" value="TreeGrafter"/>
</dbReference>